<dbReference type="InterPro" id="IPR050921">
    <property type="entry name" value="T4SS_GSP_E_ATPase"/>
</dbReference>
<dbReference type="Gene3D" id="3.30.450.380">
    <property type="match status" value="1"/>
</dbReference>
<name>A0A4U3MFY6_9ACTN</name>
<protein>
    <submittedName>
        <fullName evidence="4">CpaF family protein</fullName>
    </submittedName>
</protein>
<dbReference type="OrthoDB" id="9810761at2"/>
<dbReference type="InterPro" id="IPR027417">
    <property type="entry name" value="P-loop_NTPase"/>
</dbReference>
<dbReference type="AlphaFoldDB" id="A0A4U3MFY6"/>
<organism evidence="4 5">
    <name type="scientific">Herbidospora galbida</name>
    <dbReference type="NCBI Taxonomy" id="2575442"/>
    <lineage>
        <taxon>Bacteria</taxon>
        <taxon>Bacillati</taxon>
        <taxon>Actinomycetota</taxon>
        <taxon>Actinomycetes</taxon>
        <taxon>Streptosporangiales</taxon>
        <taxon>Streptosporangiaceae</taxon>
        <taxon>Herbidospora</taxon>
    </lineage>
</organism>
<gene>
    <name evidence="4" type="ORF">FDA94_13545</name>
</gene>
<accession>A0A4U3MFY6</accession>
<dbReference type="PANTHER" id="PTHR30486:SF6">
    <property type="entry name" value="TYPE IV PILUS RETRACTATION ATPASE PILT"/>
    <property type="match status" value="1"/>
</dbReference>
<evidence type="ECO:0000256" key="2">
    <source>
        <dbReference type="SAM" id="MobiDB-lite"/>
    </source>
</evidence>
<dbReference type="EMBL" id="SZQA01000011">
    <property type="protein sequence ID" value="TKK88328.1"/>
    <property type="molecule type" value="Genomic_DNA"/>
</dbReference>
<evidence type="ECO:0000313" key="4">
    <source>
        <dbReference type="EMBL" id="TKK88328.1"/>
    </source>
</evidence>
<dbReference type="SUPFAM" id="SSF52540">
    <property type="entry name" value="P-loop containing nucleoside triphosphate hydrolases"/>
    <property type="match status" value="1"/>
</dbReference>
<evidence type="ECO:0000259" key="3">
    <source>
        <dbReference type="Pfam" id="PF00437"/>
    </source>
</evidence>
<dbReference type="CDD" id="cd01130">
    <property type="entry name" value="VirB11-like_ATPase"/>
    <property type="match status" value="1"/>
</dbReference>
<dbReference type="Proteomes" id="UP000308705">
    <property type="component" value="Unassembled WGS sequence"/>
</dbReference>
<evidence type="ECO:0000313" key="5">
    <source>
        <dbReference type="Proteomes" id="UP000308705"/>
    </source>
</evidence>
<proteinExistence type="inferred from homology"/>
<keyword evidence="5" id="KW-1185">Reference proteome</keyword>
<evidence type="ECO:0000256" key="1">
    <source>
        <dbReference type="ARBA" id="ARBA00006611"/>
    </source>
</evidence>
<comment type="caution">
    <text evidence="4">The sequence shown here is derived from an EMBL/GenBank/DDBJ whole genome shotgun (WGS) entry which is preliminary data.</text>
</comment>
<dbReference type="InterPro" id="IPR001482">
    <property type="entry name" value="T2SS/T4SS_dom"/>
</dbReference>
<dbReference type="Gene3D" id="3.40.50.300">
    <property type="entry name" value="P-loop containing nucleotide triphosphate hydrolases"/>
    <property type="match status" value="1"/>
</dbReference>
<feature type="region of interest" description="Disordered" evidence="2">
    <location>
        <begin position="1"/>
        <end position="33"/>
    </location>
</feature>
<reference evidence="4 5" key="1">
    <citation type="submission" date="2019-04" db="EMBL/GenBank/DDBJ databases">
        <title>Herbidospora sp. NEAU-GS14.nov., a novel actinomycete isolated from soil.</title>
        <authorList>
            <person name="Han L."/>
        </authorList>
    </citation>
    <scope>NUCLEOTIDE SEQUENCE [LARGE SCALE GENOMIC DNA]</scope>
    <source>
        <strain evidence="4 5">NEAU-GS14</strain>
    </source>
</reference>
<dbReference type="GO" id="GO:0016887">
    <property type="term" value="F:ATP hydrolysis activity"/>
    <property type="evidence" value="ECO:0007669"/>
    <property type="project" value="InterPro"/>
</dbReference>
<sequence>MGRPAGAQPAHPDRPRTRRTAGRPPPEEGGPVIDHTLVKRFRQEVGDRLAHQRRLDQAGGIPPMSGEDERQFARALIAQVLEEFARGEIGVGRTPPTVDEEEALAAGIHAALFGVGRLQPLLDDPEVENIDINGCDRVFVSYADGQELSHEPVAESDDELIELIQILAAYSGLSSRPFDTANPQLDLRLPDGSRLSAVMDVAVRPAISIRRARLGKVFLTDLVGNGTLTPDLARFLAAAVQARKNIMIAGSTNAGKTTLLRAIANEIPVHERLITVERALELGLDQFPELHPNVVAFEQRLPNSEGQGEITMAELVRRSLRMNPSRVIVGEVLGDEIVTMLNAMTQGNDGSLSTIHANSSMEVFNRIATYALQAEERLPIEASHMLIAGAIDFVVFIEKRNDYHRGGALKRFVSSVREVAGCDGRVLSSEIFTASEAGVAVAHAPIACIDELVHHGYVPSAGGGWA</sequence>
<feature type="domain" description="Bacterial type II secretion system protein E" evidence="3">
    <location>
        <begin position="120"/>
        <end position="386"/>
    </location>
</feature>
<comment type="similarity">
    <text evidence="1">Belongs to the GSP E family.</text>
</comment>
<dbReference type="PANTHER" id="PTHR30486">
    <property type="entry name" value="TWITCHING MOTILITY PROTEIN PILT"/>
    <property type="match status" value="1"/>
</dbReference>
<dbReference type="Pfam" id="PF00437">
    <property type="entry name" value="T2SSE"/>
    <property type="match status" value="1"/>
</dbReference>